<keyword evidence="2" id="KW-0808">Transferase</keyword>
<accession>A0ABS3J1T3</accession>
<dbReference type="SUPFAM" id="SSF53335">
    <property type="entry name" value="S-adenosyl-L-methionine-dependent methyltransferases"/>
    <property type="match status" value="1"/>
</dbReference>
<dbReference type="Proteomes" id="UP000664288">
    <property type="component" value="Unassembled WGS sequence"/>
</dbReference>
<keyword evidence="1 6" id="KW-0489">Methyltransferase</keyword>
<keyword evidence="7" id="KW-1185">Reference proteome</keyword>
<evidence type="ECO:0000259" key="5">
    <source>
        <dbReference type="Pfam" id="PF08100"/>
    </source>
</evidence>
<dbReference type="InterPro" id="IPR029063">
    <property type="entry name" value="SAM-dependent_MTases_sf"/>
</dbReference>
<name>A0ABS3J1T3_9HYPH</name>
<dbReference type="InterPro" id="IPR012967">
    <property type="entry name" value="COMT_dimerisation"/>
</dbReference>
<dbReference type="GO" id="GO:0032259">
    <property type="term" value="P:methylation"/>
    <property type="evidence" value="ECO:0007669"/>
    <property type="project" value="UniProtKB-KW"/>
</dbReference>
<reference evidence="6 7" key="1">
    <citation type="submission" date="2021-03" db="EMBL/GenBank/DDBJ databases">
        <title>Whole genome sequence of Jiella sp. MQZ13P-4.</title>
        <authorList>
            <person name="Tuo L."/>
        </authorList>
    </citation>
    <scope>NUCLEOTIDE SEQUENCE [LARGE SCALE GENOMIC DNA]</scope>
    <source>
        <strain evidence="6 7">MQZ13P-4</strain>
    </source>
</reference>
<dbReference type="SUPFAM" id="SSF46785">
    <property type="entry name" value="Winged helix' DNA-binding domain"/>
    <property type="match status" value="1"/>
</dbReference>
<evidence type="ECO:0000256" key="1">
    <source>
        <dbReference type="ARBA" id="ARBA00022603"/>
    </source>
</evidence>
<dbReference type="PANTHER" id="PTHR43712:SF2">
    <property type="entry name" value="O-METHYLTRANSFERASE CICE"/>
    <property type="match status" value="1"/>
</dbReference>
<keyword evidence="3" id="KW-0949">S-adenosyl-L-methionine</keyword>
<evidence type="ECO:0000313" key="6">
    <source>
        <dbReference type="EMBL" id="MBO0903100.1"/>
    </source>
</evidence>
<dbReference type="Pfam" id="PF00891">
    <property type="entry name" value="Methyltransf_2"/>
    <property type="match status" value="1"/>
</dbReference>
<feature type="domain" description="O-methyltransferase C-terminal" evidence="4">
    <location>
        <begin position="207"/>
        <end position="382"/>
    </location>
</feature>
<dbReference type="Gene3D" id="1.10.10.10">
    <property type="entry name" value="Winged helix-like DNA-binding domain superfamily/Winged helix DNA-binding domain"/>
    <property type="match status" value="1"/>
</dbReference>
<gene>
    <name evidence="6" type="ORF">J1C47_05565</name>
</gene>
<protein>
    <submittedName>
        <fullName evidence="6">Methyltransferase domain-containing protein</fullName>
    </submittedName>
</protein>
<dbReference type="InterPro" id="IPR001077">
    <property type="entry name" value="COMT_C"/>
</dbReference>
<dbReference type="EMBL" id="JAFMPY010000004">
    <property type="protein sequence ID" value="MBO0903100.1"/>
    <property type="molecule type" value="Genomic_DNA"/>
</dbReference>
<dbReference type="InterPro" id="IPR036388">
    <property type="entry name" value="WH-like_DNA-bd_sf"/>
</dbReference>
<dbReference type="PANTHER" id="PTHR43712">
    <property type="entry name" value="PUTATIVE (AFU_ORTHOLOGUE AFUA_4G14580)-RELATED"/>
    <property type="match status" value="1"/>
</dbReference>
<dbReference type="CDD" id="cd02440">
    <property type="entry name" value="AdoMet_MTases"/>
    <property type="match status" value="1"/>
</dbReference>
<dbReference type="Gene3D" id="3.40.50.150">
    <property type="entry name" value="Vaccinia Virus protein VP39"/>
    <property type="match status" value="1"/>
</dbReference>
<sequence length="411" mass="45357">MPAAEAEPTPRLSDRPSGWADPIREIRRYFRPSRERWQSFRNQKLGDRAFQRWAASFRLTRPFARRSSRRLFDLLAGFVYSQALAAGVELRLFEHLSRGPRTLAEIAAATDLEPAAAERLLRALDAIDLVEMDDSDDETVYALGPLGAALVANPGAEAMIRHHRDFYADLGDPVALLKGEHSGTRLSKLWPYAANPGGTPPEGADVAAYTDLMASSQDLVADEVLASYDISWAKKILDLGGGDGRFLRKVAERHPTAELHLLEVPAVAEIARKRIGDTRFGRRITVHSGDFFNEPFPDGPFDLVTLVRIIHDHDDEEAIRLLTLARESLEPGGVVLVAEPMAGNRDSAPVADVYFAFYLLAMGRGKPRTPEEICRLMAAAGLTRPREISTALPVAANIVVGEIPRRNVRLT</sequence>
<evidence type="ECO:0000256" key="3">
    <source>
        <dbReference type="ARBA" id="ARBA00022691"/>
    </source>
</evidence>
<dbReference type="RefSeq" id="WP_207349719.1">
    <property type="nucleotide sequence ID" value="NZ_JAFMPY010000004.1"/>
</dbReference>
<proteinExistence type="predicted"/>
<evidence type="ECO:0000313" key="7">
    <source>
        <dbReference type="Proteomes" id="UP000664288"/>
    </source>
</evidence>
<evidence type="ECO:0000259" key="4">
    <source>
        <dbReference type="Pfam" id="PF00891"/>
    </source>
</evidence>
<dbReference type="GO" id="GO:0008168">
    <property type="term" value="F:methyltransferase activity"/>
    <property type="evidence" value="ECO:0007669"/>
    <property type="project" value="UniProtKB-KW"/>
</dbReference>
<comment type="caution">
    <text evidence="6">The sequence shown here is derived from an EMBL/GenBank/DDBJ whole genome shotgun (WGS) entry which is preliminary data.</text>
</comment>
<dbReference type="InterPro" id="IPR036390">
    <property type="entry name" value="WH_DNA-bd_sf"/>
</dbReference>
<feature type="domain" description="O-methyltransferase dimerisation" evidence="5">
    <location>
        <begin position="73"/>
        <end position="152"/>
    </location>
</feature>
<dbReference type="PROSITE" id="PS51683">
    <property type="entry name" value="SAM_OMT_II"/>
    <property type="match status" value="1"/>
</dbReference>
<evidence type="ECO:0000256" key="2">
    <source>
        <dbReference type="ARBA" id="ARBA00022679"/>
    </source>
</evidence>
<dbReference type="InterPro" id="IPR016461">
    <property type="entry name" value="COMT-like"/>
</dbReference>
<dbReference type="Pfam" id="PF08100">
    <property type="entry name" value="Dimerisation"/>
    <property type="match status" value="1"/>
</dbReference>
<organism evidence="6 7">
    <name type="scientific">Jiella sonneratiae</name>
    <dbReference type="NCBI Taxonomy" id="2816856"/>
    <lineage>
        <taxon>Bacteria</taxon>
        <taxon>Pseudomonadati</taxon>
        <taxon>Pseudomonadota</taxon>
        <taxon>Alphaproteobacteria</taxon>
        <taxon>Hyphomicrobiales</taxon>
        <taxon>Aurantimonadaceae</taxon>
        <taxon>Jiella</taxon>
    </lineage>
</organism>